<dbReference type="EMBL" id="UOEK01000267">
    <property type="protein sequence ID" value="VAW03748.1"/>
    <property type="molecule type" value="Genomic_DNA"/>
</dbReference>
<dbReference type="InterPro" id="IPR002933">
    <property type="entry name" value="Peptidase_M20"/>
</dbReference>
<organism evidence="4">
    <name type="scientific">hydrothermal vent metagenome</name>
    <dbReference type="NCBI Taxonomy" id="652676"/>
    <lineage>
        <taxon>unclassified sequences</taxon>
        <taxon>metagenomes</taxon>
        <taxon>ecological metagenomes</taxon>
    </lineage>
</organism>
<dbReference type="Gene3D" id="3.40.630.10">
    <property type="entry name" value="Zn peptidases"/>
    <property type="match status" value="1"/>
</dbReference>
<dbReference type="GO" id="GO:0008777">
    <property type="term" value="F:acetylornithine deacetylase activity"/>
    <property type="evidence" value="ECO:0007669"/>
    <property type="project" value="TreeGrafter"/>
</dbReference>
<dbReference type="InterPro" id="IPR011650">
    <property type="entry name" value="Peptidase_M20_dimer"/>
</dbReference>
<dbReference type="GO" id="GO:0046872">
    <property type="term" value="F:metal ion binding"/>
    <property type="evidence" value="ECO:0007669"/>
    <property type="project" value="UniProtKB-KW"/>
</dbReference>
<protein>
    <submittedName>
        <fullName evidence="4">N-succinyl-L,L-diaminopimelate desuccinylase</fullName>
        <ecNumber evidence="4">3.5.1.18</ecNumber>
    </submittedName>
</protein>
<feature type="domain" description="Peptidase M20 dimerisation" evidence="3">
    <location>
        <begin position="84"/>
        <end position="185"/>
    </location>
</feature>
<dbReference type="EC" id="3.5.1.18" evidence="4"/>
<reference evidence="4" key="1">
    <citation type="submission" date="2018-06" db="EMBL/GenBank/DDBJ databases">
        <authorList>
            <person name="Zhirakovskaya E."/>
        </authorList>
    </citation>
    <scope>NUCLEOTIDE SEQUENCE</scope>
</reference>
<sequence length="275" mass="29450">EGERLFGLGTSDMKSGVAVQIELLEDPRILNGPYDVVGVFYDKEEGPAAENGLGDVLDTVSWLADAVFSIILEPTDLRLELGCNGVLNADVIFRGKAAHSARPWWGENAITKAGAWLDKLHTMEPDPVDVAGLTYREVFSVTRISGGIANNVIPAETVINLNHRFPPVYSTDEAIARLRSVAAEADEVIIRDHANPGLIPQGNPHLDRLVALAGDDLAAKQGWTDVARLTERGIDAVNFGPGEVALCHQASESVAVASLDAAYSVMVAFLADSRE</sequence>
<dbReference type="Pfam" id="PF07687">
    <property type="entry name" value="M20_dimer"/>
    <property type="match status" value="1"/>
</dbReference>
<dbReference type="SUPFAM" id="SSF53187">
    <property type="entry name" value="Zn-dependent exopeptidases"/>
    <property type="match status" value="1"/>
</dbReference>
<dbReference type="AlphaFoldDB" id="A0A3B0SER3"/>
<evidence type="ECO:0000313" key="4">
    <source>
        <dbReference type="EMBL" id="VAW03748.1"/>
    </source>
</evidence>
<keyword evidence="1" id="KW-0479">Metal-binding</keyword>
<dbReference type="PANTHER" id="PTHR43808:SF31">
    <property type="entry name" value="N-ACETYL-L-CITRULLINE DEACETYLASE"/>
    <property type="match status" value="1"/>
</dbReference>
<dbReference type="GO" id="GO:0009014">
    <property type="term" value="F:succinyl-diaminopimelate desuccinylase activity"/>
    <property type="evidence" value="ECO:0007669"/>
    <property type="project" value="UniProtKB-EC"/>
</dbReference>
<gene>
    <name evidence="4" type="ORF">MNBD_ACTINO02-2264</name>
</gene>
<accession>A0A3B0SER3</accession>
<evidence type="ECO:0000259" key="3">
    <source>
        <dbReference type="Pfam" id="PF07687"/>
    </source>
</evidence>
<dbReference type="SUPFAM" id="SSF55031">
    <property type="entry name" value="Bacterial exopeptidase dimerisation domain"/>
    <property type="match status" value="1"/>
</dbReference>
<evidence type="ECO:0000256" key="1">
    <source>
        <dbReference type="ARBA" id="ARBA00022723"/>
    </source>
</evidence>
<proteinExistence type="predicted"/>
<dbReference type="Pfam" id="PF01546">
    <property type="entry name" value="Peptidase_M20"/>
    <property type="match status" value="1"/>
</dbReference>
<dbReference type="InterPro" id="IPR036264">
    <property type="entry name" value="Bact_exopeptidase_dim_dom"/>
</dbReference>
<dbReference type="PANTHER" id="PTHR43808">
    <property type="entry name" value="ACETYLORNITHINE DEACETYLASE"/>
    <property type="match status" value="1"/>
</dbReference>
<evidence type="ECO:0000256" key="2">
    <source>
        <dbReference type="ARBA" id="ARBA00022801"/>
    </source>
</evidence>
<name>A0A3B0SER3_9ZZZZ</name>
<feature type="non-terminal residue" evidence="4">
    <location>
        <position position="1"/>
    </location>
</feature>
<dbReference type="Gene3D" id="3.30.70.360">
    <property type="match status" value="1"/>
</dbReference>
<dbReference type="GO" id="GO:0006526">
    <property type="term" value="P:L-arginine biosynthetic process"/>
    <property type="evidence" value="ECO:0007669"/>
    <property type="project" value="TreeGrafter"/>
</dbReference>
<keyword evidence="2 4" id="KW-0378">Hydrolase</keyword>
<dbReference type="InterPro" id="IPR050072">
    <property type="entry name" value="Peptidase_M20A"/>
</dbReference>